<proteinExistence type="predicted"/>
<dbReference type="Pfam" id="PF01068">
    <property type="entry name" value="DNA_ligase_A_M"/>
    <property type="match status" value="1"/>
</dbReference>
<organism evidence="2 3">
    <name type="scientific">Actinoplanes auranticolor</name>
    <dbReference type="NCBI Taxonomy" id="47988"/>
    <lineage>
        <taxon>Bacteria</taxon>
        <taxon>Bacillati</taxon>
        <taxon>Actinomycetota</taxon>
        <taxon>Actinomycetes</taxon>
        <taxon>Micromonosporales</taxon>
        <taxon>Micromonosporaceae</taxon>
        <taxon>Actinoplanes</taxon>
    </lineage>
</organism>
<feature type="domain" description="ATP-dependent DNA ligase family profile" evidence="1">
    <location>
        <begin position="1"/>
        <end position="108"/>
    </location>
</feature>
<name>A0A919SPT0_9ACTN</name>
<dbReference type="Gene3D" id="3.30.470.30">
    <property type="entry name" value="DNA ligase/mRNA capping enzyme"/>
    <property type="match status" value="1"/>
</dbReference>
<dbReference type="AlphaFoldDB" id="A0A919SPT0"/>
<dbReference type="GO" id="GO:0003910">
    <property type="term" value="F:DNA ligase (ATP) activity"/>
    <property type="evidence" value="ECO:0007669"/>
    <property type="project" value="InterPro"/>
</dbReference>
<protein>
    <recommendedName>
        <fullName evidence="1">ATP-dependent DNA ligase family profile domain-containing protein</fullName>
    </recommendedName>
</protein>
<reference evidence="2" key="1">
    <citation type="submission" date="2021-03" db="EMBL/GenBank/DDBJ databases">
        <title>Whole genome shotgun sequence of Actinoplanes auranticolor NBRC 12245.</title>
        <authorList>
            <person name="Komaki H."/>
            <person name="Tamura T."/>
        </authorList>
    </citation>
    <scope>NUCLEOTIDE SEQUENCE</scope>
    <source>
        <strain evidence="2">NBRC 12245</strain>
    </source>
</reference>
<dbReference type="GO" id="GO:0006281">
    <property type="term" value="P:DNA repair"/>
    <property type="evidence" value="ECO:0007669"/>
    <property type="project" value="InterPro"/>
</dbReference>
<evidence type="ECO:0000313" key="3">
    <source>
        <dbReference type="Proteomes" id="UP000681340"/>
    </source>
</evidence>
<evidence type="ECO:0000313" key="2">
    <source>
        <dbReference type="EMBL" id="GIM75317.1"/>
    </source>
</evidence>
<dbReference type="Proteomes" id="UP000681340">
    <property type="component" value="Unassembled WGS sequence"/>
</dbReference>
<sequence length="118" mass="12854">MLADAGLDLTGRPLRHRRTRLEDLHAGAPAALAGCPQTQDVDLARVWFDELAVTGVDVLVVKDLDGLYRPGRAGWWKLKRRVTTEAIIGAVDDPRVLLLGRLDDRGLRPAPAARGDPS</sequence>
<dbReference type="GO" id="GO:0006310">
    <property type="term" value="P:DNA recombination"/>
    <property type="evidence" value="ECO:0007669"/>
    <property type="project" value="InterPro"/>
</dbReference>
<dbReference type="PROSITE" id="PS50160">
    <property type="entry name" value="DNA_LIGASE_A3"/>
    <property type="match status" value="1"/>
</dbReference>
<accession>A0A919SPT0</accession>
<dbReference type="EMBL" id="BOQL01000056">
    <property type="protein sequence ID" value="GIM75317.1"/>
    <property type="molecule type" value="Genomic_DNA"/>
</dbReference>
<evidence type="ECO:0000259" key="1">
    <source>
        <dbReference type="PROSITE" id="PS50160"/>
    </source>
</evidence>
<dbReference type="GO" id="GO:0005524">
    <property type="term" value="F:ATP binding"/>
    <property type="evidence" value="ECO:0007669"/>
    <property type="project" value="InterPro"/>
</dbReference>
<dbReference type="SUPFAM" id="SSF56091">
    <property type="entry name" value="DNA ligase/mRNA capping enzyme, catalytic domain"/>
    <property type="match status" value="1"/>
</dbReference>
<comment type="caution">
    <text evidence="2">The sequence shown here is derived from an EMBL/GenBank/DDBJ whole genome shotgun (WGS) entry which is preliminary data.</text>
</comment>
<keyword evidence="3" id="KW-1185">Reference proteome</keyword>
<dbReference type="InterPro" id="IPR012310">
    <property type="entry name" value="DNA_ligase_ATP-dep_cent"/>
</dbReference>
<gene>
    <name evidence="2" type="ORF">Aau02nite_65300</name>
</gene>